<dbReference type="AlphaFoldDB" id="A0A1M7DMT3"/>
<protein>
    <submittedName>
        <fullName evidence="1">Uncharacterized protein</fullName>
    </submittedName>
</protein>
<dbReference type="EMBL" id="FRAV01000025">
    <property type="protein sequence ID" value="SHL80824.1"/>
    <property type="molecule type" value="Genomic_DNA"/>
</dbReference>
<keyword evidence="2" id="KW-1185">Reference proteome</keyword>
<dbReference type="OrthoDB" id="1263328at2"/>
<reference evidence="2" key="1">
    <citation type="submission" date="2016-11" db="EMBL/GenBank/DDBJ databases">
        <authorList>
            <person name="Varghese N."/>
            <person name="Submissions S."/>
        </authorList>
    </citation>
    <scope>NUCLEOTIDE SEQUENCE [LARGE SCALE GENOMIC DNA]</scope>
    <source>
        <strain evidence="2">DSM 26899</strain>
    </source>
</reference>
<sequence>MQLFPFSPLGVENILTQLYALSDTDLFIQAEFVKKDFKRWIKDRFILTDHQVSFLEGINEKVSVNYGEQCSFCFTHRLEIKLISLPLPEVPGYAKWIYAENTIAVKADGTGESIISGMLTFTVSYR</sequence>
<accession>A0A1M7DMT3</accession>
<evidence type="ECO:0000313" key="1">
    <source>
        <dbReference type="EMBL" id="SHL80824.1"/>
    </source>
</evidence>
<evidence type="ECO:0000313" key="2">
    <source>
        <dbReference type="Proteomes" id="UP000184364"/>
    </source>
</evidence>
<dbReference type="Proteomes" id="UP000184364">
    <property type="component" value="Unassembled WGS sequence"/>
</dbReference>
<name>A0A1M7DMT3_9FLAO</name>
<proteinExistence type="predicted"/>
<organism evidence="1 2">
    <name type="scientific">Chryseobacterium polytrichastri</name>
    <dbReference type="NCBI Taxonomy" id="1302687"/>
    <lineage>
        <taxon>Bacteria</taxon>
        <taxon>Pseudomonadati</taxon>
        <taxon>Bacteroidota</taxon>
        <taxon>Flavobacteriia</taxon>
        <taxon>Flavobacteriales</taxon>
        <taxon>Weeksellaceae</taxon>
        <taxon>Chryseobacterium group</taxon>
        <taxon>Chryseobacterium</taxon>
    </lineage>
</organism>
<dbReference type="RefSeq" id="WP_073294439.1">
    <property type="nucleotide sequence ID" value="NZ_FRAV01000025.1"/>
</dbReference>
<gene>
    <name evidence="1" type="ORF">SAMN05444267_102547</name>
</gene>